<evidence type="ECO:0000313" key="3">
    <source>
        <dbReference type="EMBL" id="VAX07385.1"/>
    </source>
</evidence>
<name>A0A3B1BM92_9ZZZZ</name>
<comment type="subcellular location">
    <subcellularLocation>
        <location evidence="1">Cell envelope</location>
    </subcellularLocation>
</comment>
<sequence length="100" mass="10906">MLNKHLFIFIVLIGISSSFFQNLQAAENNAIQTVTLAVKNMTCRMCPITVRKSLGNIDGVIEAHADFDTKTATVTFDRNKTNIEALIAATTNAGYPSSIK</sequence>
<organism evidence="3">
    <name type="scientific">hydrothermal vent metagenome</name>
    <dbReference type="NCBI Taxonomy" id="652676"/>
    <lineage>
        <taxon>unclassified sequences</taxon>
        <taxon>metagenomes</taxon>
        <taxon>ecological metagenomes</taxon>
    </lineage>
</organism>
<dbReference type="NCBIfam" id="TIGR02052">
    <property type="entry name" value="MerP"/>
    <property type="match status" value="1"/>
</dbReference>
<evidence type="ECO:0000256" key="1">
    <source>
        <dbReference type="ARBA" id="ARBA00004196"/>
    </source>
</evidence>
<reference evidence="3" key="1">
    <citation type="submission" date="2018-06" db="EMBL/GenBank/DDBJ databases">
        <authorList>
            <person name="Zhirakovskaya E."/>
        </authorList>
    </citation>
    <scope>NUCLEOTIDE SEQUENCE</scope>
</reference>
<dbReference type="GO" id="GO:0045340">
    <property type="term" value="F:mercury ion binding"/>
    <property type="evidence" value="ECO:0007669"/>
    <property type="project" value="InterPro"/>
</dbReference>
<dbReference type="CDD" id="cd00371">
    <property type="entry name" value="HMA"/>
    <property type="match status" value="1"/>
</dbReference>
<dbReference type="InterPro" id="IPR006121">
    <property type="entry name" value="HMA_dom"/>
</dbReference>
<protein>
    <submittedName>
        <fullName evidence="3">Periplasmic mercury(+2) binding protein</fullName>
    </submittedName>
</protein>
<accession>A0A3B1BM92</accession>
<dbReference type="InterPro" id="IPR036163">
    <property type="entry name" value="HMA_dom_sf"/>
</dbReference>
<dbReference type="PRINTS" id="PR00946">
    <property type="entry name" value="HGSCAVENGER"/>
</dbReference>
<dbReference type="InterPro" id="IPR011795">
    <property type="entry name" value="MerP"/>
</dbReference>
<gene>
    <name evidence="3" type="ORF">MNBD_GAMMA25-2660</name>
</gene>
<dbReference type="Pfam" id="PF00403">
    <property type="entry name" value="HMA"/>
    <property type="match status" value="1"/>
</dbReference>
<dbReference type="GO" id="GO:0042597">
    <property type="term" value="C:periplasmic space"/>
    <property type="evidence" value="ECO:0007669"/>
    <property type="project" value="InterPro"/>
</dbReference>
<dbReference type="PROSITE" id="PS50846">
    <property type="entry name" value="HMA_2"/>
    <property type="match status" value="1"/>
</dbReference>
<dbReference type="InterPro" id="IPR001802">
    <property type="entry name" value="MerP/CopZ"/>
</dbReference>
<dbReference type="AlphaFoldDB" id="A0A3B1BM92"/>
<feature type="domain" description="HMA" evidence="2">
    <location>
        <begin position="32"/>
        <end position="98"/>
    </location>
</feature>
<dbReference type="EMBL" id="UOFY01000015">
    <property type="protein sequence ID" value="VAX07385.1"/>
    <property type="molecule type" value="Genomic_DNA"/>
</dbReference>
<proteinExistence type="predicted"/>
<dbReference type="GO" id="GO:0015097">
    <property type="term" value="F:mercury ion transmembrane transporter activity"/>
    <property type="evidence" value="ECO:0007669"/>
    <property type="project" value="InterPro"/>
</dbReference>
<evidence type="ECO:0000259" key="2">
    <source>
        <dbReference type="PROSITE" id="PS50846"/>
    </source>
</evidence>
<dbReference type="SUPFAM" id="SSF55008">
    <property type="entry name" value="HMA, heavy metal-associated domain"/>
    <property type="match status" value="1"/>
</dbReference>
<dbReference type="Gene3D" id="3.30.70.100">
    <property type="match status" value="1"/>
</dbReference>
<dbReference type="GO" id="GO:0030313">
    <property type="term" value="C:cell envelope"/>
    <property type="evidence" value="ECO:0007669"/>
    <property type="project" value="UniProtKB-SubCell"/>
</dbReference>